<gene>
    <name evidence="4" type="primary">hypD</name>
    <name evidence="4" type="ORF">K8I29_01770</name>
</gene>
<keyword evidence="2" id="KW-0479">Metal-binding</keyword>
<dbReference type="PANTHER" id="PTHR30149">
    <property type="entry name" value="HYDROGENASE PROTEIN ASSEMBLY PROTEIN HYPD"/>
    <property type="match status" value="1"/>
</dbReference>
<protein>
    <submittedName>
        <fullName evidence="4">Hydrogenase formation protein HypD</fullName>
    </submittedName>
</protein>
<dbReference type="InterPro" id="IPR042244">
    <property type="entry name" value="HypD_2_sf"/>
</dbReference>
<comment type="caution">
    <text evidence="4">The sequence shown here is derived from an EMBL/GenBank/DDBJ whole genome shotgun (WGS) entry which is preliminary data.</text>
</comment>
<evidence type="ECO:0000256" key="3">
    <source>
        <dbReference type="ARBA" id="ARBA00023004"/>
    </source>
</evidence>
<organism evidence="4 5">
    <name type="scientific">Candidatus Nitrobium versatile</name>
    <dbReference type="NCBI Taxonomy" id="2884831"/>
    <lineage>
        <taxon>Bacteria</taxon>
        <taxon>Pseudomonadati</taxon>
        <taxon>Nitrospirota</taxon>
        <taxon>Nitrospiria</taxon>
        <taxon>Nitrospirales</taxon>
        <taxon>Nitrospiraceae</taxon>
        <taxon>Candidatus Nitrobium</taxon>
    </lineage>
</organism>
<dbReference type="EMBL" id="JAIOIV010000015">
    <property type="protein sequence ID" value="MBZ0154927.1"/>
    <property type="molecule type" value="Genomic_DNA"/>
</dbReference>
<proteinExistence type="inferred from homology"/>
<dbReference type="InterPro" id="IPR002780">
    <property type="entry name" value="Hyd_form_HypD"/>
</dbReference>
<evidence type="ECO:0000256" key="1">
    <source>
        <dbReference type="ARBA" id="ARBA00007888"/>
    </source>
</evidence>
<dbReference type="GO" id="GO:0051604">
    <property type="term" value="P:protein maturation"/>
    <property type="evidence" value="ECO:0007669"/>
    <property type="project" value="TreeGrafter"/>
</dbReference>
<reference evidence="4" key="1">
    <citation type="journal article" date="2021" name="bioRxiv">
        <title>Unraveling nitrogen, sulfur and carbon metabolic pathways and microbial community transcriptional responses to substrate deprivation and toxicity stresses in a bioreactor mimicking anoxic brackish coastal sediment conditions.</title>
        <authorList>
            <person name="Martins P.D."/>
            <person name="Echeveste M.J."/>
            <person name="Arshad A."/>
            <person name="Kurth J."/>
            <person name="Ouboter H."/>
            <person name="Jetten M.S.M."/>
            <person name="Welte C.U."/>
        </authorList>
    </citation>
    <scope>NUCLEOTIDE SEQUENCE</scope>
    <source>
        <strain evidence="4">MAG_39</strain>
    </source>
</reference>
<dbReference type="InterPro" id="IPR042243">
    <property type="entry name" value="HypD_1"/>
</dbReference>
<dbReference type="GO" id="GO:0051539">
    <property type="term" value="F:4 iron, 4 sulfur cluster binding"/>
    <property type="evidence" value="ECO:0007669"/>
    <property type="project" value="TreeGrafter"/>
</dbReference>
<dbReference type="PANTHER" id="PTHR30149:SF0">
    <property type="entry name" value="HYDROGENASE MATURATION FACTOR HYPD"/>
    <property type="match status" value="1"/>
</dbReference>
<dbReference type="Gene3D" id="3.40.50.11740">
    <property type="entry name" value="HypD, alpha/beta domain 2"/>
    <property type="match status" value="2"/>
</dbReference>
<reference evidence="4" key="2">
    <citation type="submission" date="2021-08" db="EMBL/GenBank/DDBJ databases">
        <authorList>
            <person name="Dalcin Martins P."/>
        </authorList>
    </citation>
    <scope>NUCLEOTIDE SEQUENCE</scope>
    <source>
        <strain evidence="4">MAG_39</strain>
    </source>
</reference>
<evidence type="ECO:0000313" key="5">
    <source>
        <dbReference type="Proteomes" id="UP000705867"/>
    </source>
</evidence>
<dbReference type="PIRSF" id="PIRSF005622">
    <property type="entry name" value="Hydrgn_mat_hypD"/>
    <property type="match status" value="1"/>
</dbReference>
<dbReference type="Gene3D" id="6.10.20.100">
    <property type="match status" value="1"/>
</dbReference>
<keyword evidence="3" id="KW-0408">Iron</keyword>
<accession>A0A953J7Z8</accession>
<evidence type="ECO:0000313" key="4">
    <source>
        <dbReference type="EMBL" id="MBZ0154927.1"/>
    </source>
</evidence>
<dbReference type="GO" id="GO:0005506">
    <property type="term" value="F:iron ion binding"/>
    <property type="evidence" value="ECO:0007669"/>
    <property type="project" value="TreeGrafter"/>
</dbReference>
<name>A0A953J7Z8_9BACT</name>
<dbReference type="GO" id="GO:0070025">
    <property type="term" value="F:carbon monoxide binding"/>
    <property type="evidence" value="ECO:0007669"/>
    <property type="project" value="TreeGrafter"/>
</dbReference>
<dbReference type="Proteomes" id="UP000705867">
    <property type="component" value="Unassembled WGS sequence"/>
</dbReference>
<evidence type="ECO:0000256" key="2">
    <source>
        <dbReference type="ARBA" id="ARBA00022723"/>
    </source>
</evidence>
<sequence>MKYIDEFRNRDLAQGILKRIHEISKRDVSIMEICGSHTHSISKYGIRDALPSTLRLISGPGCPVCVSSAGDLNRIIEFVRKRGDVIITTFGDMMRVPGSASSFQEEKARGSDIRVVYSPMDTLEIARANPGKEVIFYAVGFETTAPTVAASLLMAKQSGLKNLSFLCLHKLTPPAMRALLDGGEVELNGFLCPGHVTTVIGAGAYRFIADTYHSPCVVAGFEPLDVLQGLYMLVRQIEEGRSDIEIQYTRVVTWEGNRKAQEIMDQVFEINDAAWRGIGTIPASGLSIREEFADFDAERKFVMERGINEEPPGCSCGQIIKGVLRPYDCSLFSAVCTPGDPQGPCMVSSEGTCSAYYKYGGKRA</sequence>
<dbReference type="AlphaFoldDB" id="A0A953J7Z8"/>
<dbReference type="Pfam" id="PF01924">
    <property type="entry name" value="HypD"/>
    <property type="match status" value="1"/>
</dbReference>
<dbReference type="NCBIfam" id="TIGR00075">
    <property type="entry name" value="hypD"/>
    <property type="match status" value="1"/>
</dbReference>
<comment type="similarity">
    <text evidence="1">Belongs to the HypD family.</text>
</comment>